<protein>
    <submittedName>
        <fullName evidence="2">Uncharacterized protein</fullName>
    </submittedName>
</protein>
<feature type="transmembrane region" description="Helical" evidence="1">
    <location>
        <begin position="146"/>
        <end position="165"/>
    </location>
</feature>
<feature type="transmembrane region" description="Helical" evidence="1">
    <location>
        <begin position="236"/>
        <end position="256"/>
    </location>
</feature>
<proteinExistence type="predicted"/>
<gene>
    <name evidence="2" type="ORF">HUG17_9618</name>
</gene>
<comment type="caution">
    <text evidence="2">The sequence shown here is derived from an EMBL/GenBank/DDBJ whole genome shotgun (WGS) entry which is preliminary data.</text>
</comment>
<dbReference type="Proteomes" id="UP000828236">
    <property type="component" value="Unassembled WGS sequence"/>
</dbReference>
<evidence type="ECO:0000256" key="1">
    <source>
        <dbReference type="SAM" id="Phobius"/>
    </source>
</evidence>
<reference evidence="2" key="2">
    <citation type="journal article" date="2021" name="World Allergy Organ. J.">
        <title>Chromosome-level assembly of Dermatophagoides farinae genome and transcriptome reveals two novel allergens Der f 37 and Der f 39.</title>
        <authorList>
            <person name="Chen J."/>
            <person name="Cai Z."/>
            <person name="Fan D."/>
            <person name="Hu J."/>
            <person name="Hou Y."/>
            <person name="He Y."/>
            <person name="Zhang Z."/>
            <person name="Zhao Z."/>
            <person name="Gao P."/>
            <person name="Hu W."/>
            <person name="Sun J."/>
            <person name="Li J."/>
            <person name="Ji K."/>
        </authorList>
    </citation>
    <scope>NUCLEOTIDE SEQUENCE</scope>
    <source>
        <strain evidence="2">JKM2019</strain>
    </source>
</reference>
<dbReference type="EMBL" id="SDOV01000003">
    <property type="protein sequence ID" value="KAH7642927.1"/>
    <property type="molecule type" value="Genomic_DNA"/>
</dbReference>
<name>A0A9D4P3H0_DERFA</name>
<evidence type="ECO:0000313" key="2">
    <source>
        <dbReference type="EMBL" id="KAH7642927.1"/>
    </source>
</evidence>
<feature type="transmembrane region" description="Helical" evidence="1">
    <location>
        <begin position="210"/>
        <end position="230"/>
    </location>
</feature>
<sequence>MIGFSFGRFEWKHRWTMIKCTIMTTLFINGSYHVYIHNSQEYDGVSATKISQNAFGRLIDMIGEFLYLITFIVSYLVYSLNGYDLIRLADSSIFTIIYPDNLKHRFIAITFLIITIIDCSLLFNYFANLTTSSMASISMMNLLKCYIMVMMYLSEILLRSLFYYFKNAIRQSLQRIELQLKSNEITDEECISTIRLLAYISLKFNSKAGIFGLLFTFEWTFYLIHTLLTIHQGQATVFSMIILAINSSFTFLWIWMDNRIQRTLRNIIKHLRYRNDRRQQNFKIQSARSMDHLLALLDRQRQNSMDTGQLWPLFDQIGAIWMMKIRPKSRNQIRYFEMIHLYQEYFRMKFYDLFIYDQRFLLSMIIAAYGYFVLLIQTENNEEKNQNMTN</sequence>
<keyword evidence="1" id="KW-1133">Transmembrane helix</keyword>
<feature type="transmembrane region" description="Helical" evidence="1">
    <location>
        <begin position="360"/>
        <end position="378"/>
    </location>
</feature>
<keyword evidence="1" id="KW-0812">Transmembrane</keyword>
<accession>A0A9D4P3H0</accession>
<feature type="transmembrane region" description="Helical" evidence="1">
    <location>
        <begin position="106"/>
        <end position="126"/>
    </location>
</feature>
<reference evidence="2" key="1">
    <citation type="submission" date="2020-06" db="EMBL/GenBank/DDBJ databases">
        <authorList>
            <person name="Ji K."/>
            <person name="Li J."/>
        </authorList>
    </citation>
    <scope>NUCLEOTIDE SEQUENCE</scope>
    <source>
        <strain evidence="2">JKM2019</strain>
        <tissue evidence="2">Whole body</tissue>
    </source>
</reference>
<organism evidence="2">
    <name type="scientific">Dermatophagoides farinae</name>
    <name type="common">American house dust mite</name>
    <dbReference type="NCBI Taxonomy" id="6954"/>
    <lineage>
        <taxon>Eukaryota</taxon>
        <taxon>Metazoa</taxon>
        <taxon>Ecdysozoa</taxon>
        <taxon>Arthropoda</taxon>
        <taxon>Chelicerata</taxon>
        <taxon>Arachnida</taxon>
        <taxon>Acari</taxon>
        <taxon>Acariformes</taxon>
        <taxon>Sarcoptiformes</taxon>
        <taxon>Astigmata</taxon>
        <taxon>Psoroptidia</taxon>
        <taxon>Analgoidea</taxon>
        <taxon>Pyroglyphidae</taxon>
        <taxon>Dermatophagoidinae</taxon>
        <taxon>Dermatophagoides</taxon>
    </lineage>
</organism>
<keyword evidence="1" id="KW-0472">Membrane</keyword>
<feature type="transmembrane region" description="Helical" evidence="1">
    <location>
        <begin position="65"/>
        <end position="86"/>
    </location>
</feature>
<dbReference type="AlphaFoldDB" id="A0A9D4P3H0"/>